<evidence type="ECO:0000256" key="10">
    <source>
        <dbReference type="SAM" id="Phobius"/>
    </source>
</evidence>
<evidence type="ECO:0000256" key="6">
    <source>
        <dbReference type="ARBA" id="ARBA00022692"/>
    </source>
</evidence>
<evidence type="ECO:0000256" key="2">
    <source>
        <dbReference type="ARBA" id="ARBA00006555"/>
    </source>
</evidence>
<accession>A0A1M5EY31</accession>
<name>A0A1M5EY31_9BACE</name>
<evidence type="ECO:0000313" key="12">
    <source>
        <dbReference type="EMBL" id="SHF83932.1"/>
    </source>
</evidence>
<dbReference type="InterPro" id="IPR051045">
    <property type="entry name" value="TonB-dependent_transducer"/>
</dbReference>
<evidence type="ECO:0000256" key="9">
    <source>
        <dbReference type="ARBA" id="ARBA00023136"/>
    </source>
</evidence>
<evidence type="ECO:0000256" key="5">
    <source>
        <dbReference type="ARBA" id="ARBA00022519"/>
    </source>
</evidence>
<dbReference type="RefSeq" id="WP_073403100.1">
    <property type="nucleotide sequence ID" value="NZ_FQTV01000015.1"/>
</dbReference>
<dbReference type="GO" id="GO:0015031">
    <property type="term" value="P:protein transport"/>
    <property type="evidence" value="ECO:0007669"/>
    <property type="project" value="UniProtKB-KW"/>
</dbReference>
<comment type="similarity">
    <text evidence="2">Belongs to the TonB family.</text>
</comment>
<keyword evidence="3" id="KW-0813">Transport</keyword>
<evidence type="ECO:0000313" key="13">
    <source>
        <dbReference type="Proteomes" id="UP000184509"/>
    </source>
</evidence>
<evidence type="ECO:0000256" key="1">
    <source>
        <dbReference type="ARBA" id="ARBA00004383"/>
    </source>
</evidence>
<evidence type="ECO:0000256" key="3">
    <source>
        <dbReference type="ARBA" id="ARBA00022448"/>
    </source>
</evidence>
<dbReference type="InterPro" id="IPR006260">
    <property type="entry name" value="TonB/TolA_C"/>
</dbReference>
<dbReference type="FunFam" id="3.30.1150.10:FF:000002">
    <property type="entry name" value="Energy transducer TonB"/>
    <property type="match status" value="1"/>
</dbReference>
<keyword evidence="5" id="KW-0997">Cell inner membrane</keyword>
<dbReference type="SUPFAM" id="SSF74653">
    <property type="entry name" value="TolA/TonB C-terminal domain"/>
    <property type="match status" value="1"/>
</dbReference>
<evidence type="ECO:0000259" key="11">
    <source>
        <dbReference type="PROSITE" id="PS52015"/>
    </source>
</evidence>
<gene>
    <name evidence="12" type="ORF">SAMN05444405_1155</name>
</gene>
<evidence type="ECO:0000256" key="7">
    <source>
        <dbReference type="ARBA" id="ARBA00022927"/>
    </source>
</evidence>
<organism evidence="12 13">
    <name type="scientific">Bacteroides luti</name>
    <dbReference type="NCBI Taxonomy" id="1297750"/>
    <lineage>
        <taxon>Bacteria</taxon>
        <taxon>Pseudomonadati</taxon>
        <taxon>Bacteroidota</taxon>
        <taxon>Bacteroidia</taxon>
        <taxon>Bacteroidales</taxon>
        <taxon>Bacteroidaceae</taxon>
        <taxon>Bacteroides</taxon>
    </lineage>
</organism>
<dbReference type="InterPro" id="IPR037682">
    <property type="entry name" value="TonB_C"/>
</dbReference>
<dbReference type="EMBL" id="FQTV01000015">
    <property type="protein sequence ID" value="SHF83932.1"/>
    <property type="molecule type" value="Genomic_DNA"/>
</dbReference>
<dbReference type="OrthoDB" id="9814002at2"/>
<evidence type="ECO:0000256" key="8">
    <source>
        <dbReference type="ARBA" id="ARBA00022989"/>
    </source>
</evidence>
<dbReference type="Gene3D" id="3.30.1150.10">
    <property type="match status" value="1"/>
</dbReference>
<sequence length="273" mass="30874">MAKINLASEEWCDLIFEGRNKGYGAYKMRMDAPKRHNLSLLIIVLLTAFFIAVPELIKLATPEQKEVMTEVTQLSKLDDAEVKDKKLNKVEPIAPPPPPLKSSVKFVAPVIKKDSEVRDEDEMKSQEQLQESKVTISIADVKGNDEEHGKDIAEIKQVVTQAPVEEVEEKPYTAVEQMPQFPGGESELLKYIFDKLRYPTISQENGVQGKVYIRFVVSKTGDVKDAQVMRSLDPYCDKEALRVIRSLPKWIPGKQNGVNVPVYYVVPITFKLQ</sequence>
<dbReference type="GO" id="GO:0098797">
    <property type="term" value="C:plasma membrane protein complex"/>
    <property type="evidence" value="ECO:0007669"/>
    <property type="project" value="TreeGrafter"/>
</dbReference>
<protein>
    <submittedName>
        <fullName evidence="12">Outer membrane transport energization protein TonB</fullName>
    </submittedName>
</protein>
<dbReference type="STRING" id="1297750.SAMN05444405_1155"/>
<keyword evidence="13" id="KW-1185">Reference proteome</keyword>
<keyword evidence="8 10" id="KW-1133">Transmembrane helix</keyword>
<keyword evidence="4" id="KW-1003">Cell membrane</keyword>
<feature type="domain" description="TonB C-terminal" evidence="11">
    <location>
        <begin position="183"/>
        <end position="273"/>
    </location>
</feature>
<feature type="transmembrane region" description="Helical" evidence="10">
    <location>
        <begin position="38"/>
        <end position="57"/>
    </location>
</feature>
<dbReference type="AlphaFoldDB" id="A0A1M5EY31"/>
<dbReference type="PANTHER" id="PTHR33446">
    <property type="entry name" value="PROTEIN TONB-RELATED"/>
    <property type="match status" value="1"/>
</dbReference>
<dbReference type="PROSITE" id="PS52015">
    <property type="entry name" value="TONB_CTD"/>
    <property type="match status" value="1"/>
</dbReference>
<evidence type="ECO:0000256" key="4">
    <source>
        <dbReference type="ARBA" id="ARBA00022475"/>
    </source>
</evidence>
<keyword evidence="9 10" id="KW-0472">Membrane</keyword>
<keyword evidence="6 10" id="KW-0812">Transmembrane</keyword>
<dbReference type="GO" id="GO:0031992">
    <property type="term" value="F:energy transducer activity"/>
    <property type="evidence" value="ECO:0007669"/>
    <property type="project" value="TreeGrafter"/>
</dbReference>
<dbReference type="PANTHER" id="PTHR33446:SF2">
    <property type="entry name" value="PROTEIN TONB"/>
    <property type="match status" value="1"/>
</dbReference>
<dbReference type="Pfam" id="PF03544">
    <property type="entry name" value="TonB_C"/>
    <property type="match status" value="1"/>
</dbReference>
<reference evidence="12 13" key="1">
    <citation type="submission" date="2016-11" db="EMBL/GenBank/DDBJ databases">
        <authorList>
            <person name="Jaros S."/>
            <person name="Januszkiewicz K."/>
            <person name="Wedrychowicz H."/>
        </authorList>
    </citation>
    <scope>NUCLEOTIDE SEQUENCE [LARGE SCALE GENOMIC DNA]</scope>
    <source>
        <strain evidence="12 13">DSM 26991</strain>
    </source>
</reference>
<dbReference type="Proteomes" id="UP000184509">
    <property type="component" value="Unassembled WGS sequence"/>
</dbReference>
<proteinExistence type="inferred from homology"/>
<keyword evidence="7" id="KW-0653">Protein transport</keyword>
<dbReference type="GO" id="GO:0055085">
    <property type="term" value="P:transmembrane transport"/>
    <property type="evidence" value="ECO:0007669"/>
    <property type="project" value="InterPro"/>
</dbReference>
<dbReference type="NCBIfam" id="TIGR01352">
    <property type="entry name" value="tonB_Cterm"/>
    <property type="match status" value="1"/>
</dbReference>
<comment type="subcellular location">
    <subcellularLocation>
        <location evidence="1">Cell inner membrane</location>
        <topology evidence="1">Single-pass membrane protein</topology>
        <orientation evidence="1">Periplasmic side</orientation>
    </subcellularLocation>
</comment>